<reference evidence="4" key="1">
    <citation type="submission" date="2022-01" db="EMBL/GenBank/DDBJ databases">
        <authorList>
            <person name="King R."/>
        </authorList>
    </citation>
    <scope>NUCLEOTIDE SEQUENCE</scope>
</reference>
<evidence type="ECO:0000313" key="5">
    <source>
        <dbReference type="Proteomes" id="UP001153709"/>
    </source>
</evidence>
<dbReference type="Pfam" id="PF00043">
    <property type="entry name" value="GST_C"/>
    <property type="match status" value="1"/>
</dbReference>
<feature type="domain" description="GST N-terminal" evidence="2">
    <location>
        <begin position="1"/>
        <end position="82"/>
    </location>
</feature>
<evidence type="ECO:0000313" key="4">
    <source>
        <dbReference type="EMBL" id="CAG9839371.1"/>
    </source>
</evidence>
<dbReference type="Proteomes" id="UP001153709">
    <property type="component" value="Chromosome 8"/>
</dbReference>
<evidence type="ECO:0008006" key="6">
    <source>
        <dbReference type="Google" id="ProtNLM"/>
    </source>
</evidence>
<evidence type="ECO:0000259" key="2">
    <source>
        <dbReference type="PROSITE" id="PS50404"/>
    </source>
</evidence>
<dbReference type="PROSITE" id="PS51354">
    <property type="entry name" value="GLUTAREDOXIN_2"/>
    <property type="match status" value="1"/>
</dbReference>
<dbReference type="GO" id="GO:0006749">
    <property type="term" value="P:glutathione metabolic process"/>
    <property type="evidence" value="ECO:0007669"/>
    <property type="project" value="TreeGrafter"/>
</dbReference>
<dbReference type="SUPFAM" id="SSF47616">
    <property type="entry name" value="GST C-terminal domain-like"/>
    <property type="match status" value="1"/>
</dbReference>
<dbReference type="Pfam" id="PF13417">
    <property type="entry name" value="GST_N_3"/>
    <property type="match status" value="1"/>
</dbReference>
<accession>A0A9N9XJT4</accession>
<dbReference type="SUPFAM" id="SSF52833">
    <property type="entry name" value="Thioredoxin-like"/>
    <property type="match status" value="1"/>
</dbReference>
<dbReference type="PROSITE" id="PS50405">
    <property type="entry name" value="GST_CTER"/>
    <property type="match status" value="1"/>
</dbReference>
<dbReference type="InterPro" id="IPR004046">
    <property type="entry name" value="GST_C"/>
</dbReference>
<dbReference type="CDD" id="cd03177">
    <property type="entry name" value="GST_C_Delta_Epsilon"/>
    <property type="match status" value="1"/>
</dbReference>
<dbReference type="CDD" id="cd03045">
    <property type="entry name" value="GST_N_Delta_Epsilon"/>
    <property type="match status" value="1"/>
</dbReference>
<dbReference type="SFLD" id="SFLDG00358">
    <property type="entry name" value="Main_(cytGST)"/>
    <property type="match status" value="1"/>
</dbReference>
<dbReference type="Gene3D" id="1.20.1050.10">
    <property type="match status" value="1"/>
</dbReference>
<protein>
    <recommendedName>
        <fullName evidence="6">Glutathione S-transferase</fullName>
    </recommendedName>
</protein>
<dbReference type="AlphaFoldDB" id="A0A9N9XJT4"/>
<name>A0A9N9XJT4_DIABA</name>
<sequence length="218" mass="25020">MPLTLYMVDGSPPCRAVQLLAKELSVTFTPKNVNIPAKEQYAPEFLKINPQHTVPVLDDNGFILIDSHAIMTYLVSKYGKNDSLYPKDLQKRAIVDQRLHFDSNILFARGARIVKRVFYEQKRDVLPEDLAALVEAYEIVEKFLDSNKYVAGDELTVADFSFWTSLTTWNGIGCYTEEKYPRIAAWLKRMSELPYSKLNKEAVDGFKGYWLQLIGQKQ</sequence>
<comment type="subunit">
    <text evidence="1">Homodimer.</text>
</comment>
<dbReference type="InterPro" id="IPR040079">
    <property type="entry name" value="Glutathione_S-Trfase"/>
</dbReference>
<dbReference type="InterPro" id="IPR010987">
    <property type="entry name" value="Glutathione-S-Trfase_C-like"/>
</dbReference>
<dbReference type="Gene3D" id="3.40.30.10">
    <property type="entry name" value="Glutaredoxin"/>
    <property type="match status" value="1"/>
</dbReference>
<keyword evidence="5" id="KW-1185">Reference proteome</keyword>
<dbReference type="InterPro" id="IPR036249">
    <property type="entry name" value="Thioredoxin-like_sf"/>
</dbReference>
<dbReference type="InterPro" id="IPR004045">
    <property type="entry name" value="Glutathione_S-Trfase_N"/>
</dbReference>
<dbReference type="PROSITE" id="PS50404">
    <property type="entry name" value="GST_NTER"/>
    <property type="match status" value="1"/>
</dbReference>
<proteinExistence type="predicted"/>
<dbReference type="InterPro" id="IPR036282">
    <property type="entry name" value="Glutathione-S-Trfase_C_sf"/>
</dbReference>
<dbReference type="EMBL" id="OU898283">
    <property type="protein sequence ID" value="CAG9839371.1"/>
    <property type="molecule type" value="Genomic_DNA"/>
</dbReference>
<dbReference type="SFLD" id="SFLDG01153">
    <property type="entry name" value="Main.4:_Theta-like"/>
    <property type="match status" value="1"/>
</dbReference>
<dbReference type="GO" id="GO:0004364">
    <property type="term" value="F:glutathione transferase activity"/>
    <property type="evidence" value="ECO:0007669"/>
    <property type="project" value="TreeGrafter"/>
</dbReference>
<dbReference type="OrthoDB" id="2309723at2759"/>
<dbReference type="PANTHER" id="PTHR43969">
    <property type="entry name" value="GLUTATHIONE S TRANSFERASE D10, ISOFORM A-RELATED"/>
    <property type="match status" value="1"/>
</dbReference>
<evidence type="ECO:0000256" key="1">
    <source>
        <dbReference type="ARBA" id="ARBA00011738"/>
    </source>
</evidence>
<feature type="domain" description="GST C-terminal" evidence="3">
    <location>
        <begin position="88"/>
        <end position="218"/>
    </location>
</feature>
<dbReference type="SFLD" id="SFLDS00019">
    <property type="entry name" value="Glutathione_Transferase_(cytos"/>
    <property type="match status" value="1"/>
</dbReference>
<gene>
    <name evidence="4" type="ORF">DIABBA_LOCUS12145</name>
</gene>
<dbReference type="FunFam" id="3.40.30.10:FF:000034">
    <property type="entry name" value="glutathione S-transferase 1"/>
    <property type="match status" value="1"/>
</dbReference>
<dbReference type="PANTHER" id="PTHR43969:SF9">
    <property type="entry name" value="GLUTATHIONE S TRANSFERASE D10, ISOFORM A-RELATED"/>
    <property type="match status" value="1"/>
</dbReference>
<evidence type="ECO:0000259" key="3">
    <source>
        <dbReference type="PROSITE" id="PS50405"/>
    </source>
</evidence>
<organism evidence="4 5">
    <name type="scientific">Diabrotica balteata</name>
    <name type="common">Banded cucumber beetle</name>
    <dbReference type="NCBI Taxonomy" id="107213"/>
    <lineage>
        <taxon>Eukaryota</taxon>
        <taxon>Metazoa</taxon>
        <taxon>Ecdysozoa</taxon>
        <taxon>Arthropoda</taxon>
        <taxon>Hexapoda</taxon>
        <taxon>Insecta</taxon>
        <taxon>Pterygota</taxon>
        <taxon>Neoptera</taxon>
        <taxon>Endopterygota</taxon>
        <taxon>Coleoptera</taxon>
        <taxon>Polyphaga</taxon>
        <taxon>Cucujiformia</taxon>
        <taxon>Chrysomeloidea</taxon>
        <taxon>Chrysomelidae</taxon>
        <taxon>Galerucinae</taxon>
        <taxon>Diabroticina</taxon>
        <taxon>Diabroticites</taxon>
        <taxon>Diabrotica</taxon>
    </lineage>
</organism>
<dbReference type="FunFam" id="1.20.1050.10:FF:000007">
    <property type="entry name" value="Glutathione S-transferase 1-1"/>
    <property type="match status" value="1"/>
</dbReference>